<dbReference type="Proteomes" id="UP000018747">
    <property type="component" value="Unassembled WGS sequence"/>
</dbReference>
<protein>
    <submittedName>
        <fullName evidence="1">Uncharacterized protein</fullName>
    </submittedName>
</protein>
<proteinExistence type="predicted"/>
<accession>V6I7L7</accession>
<dbReference type="AlphaFoldDB" id="V6I7L7"/>
<evidence type="ECO:0000313" key="2">
    <source>
        <dbReference type="Proteomes" id="UP000018747"/>
    </source>
</evidence>
<dbReference type="EMBL" id="AHMT02000030">
    <property type="protein sequence ID" value="EQA62619.1"/>
    <property type="molecule type" value="Genomic_DNA"/>
</dbReference>
<evidence type="ECO:0000313" key="1">
    <source>
        <dbReference type="EMBL" id="EQA62619.1"/>
    </source>
</evidence>
<name>V6I7L7_9LEPT</name>
<sequence>MIFRNLFMKFLASLFQNQTETVQAYTVNWIFQRIRKYASKSRT</sequence>
<organism evidence="1 2">
    <name type="scientific">Leptospira alexanderi serovar Manhao 3 str. L 60</name>
    <dbReference type="NCBI Taxonomy" id="1049759"/>
    <lineage>
        <taxon>Bacteria</taxon>
        <taxon>Pseudomonadati</taxon>
        <taxon>Spirochaetota</taxon>
        <taxon>Spirochaetia</taxon>
        <taxon>Leptospirales</taxon>
        <taxon>Leptospiraceae</taxon>
        <taxon>Leptospira</taxon>
    </lineage>
</organism>
<keyword evidence="2" id="KW-1185">Reference proteome</keyword>
<reference evidence="1" key="1">
    <citation type="submission" date="2013-05" db="EMBL/GenBank/DDBJ databases">
        <authorList>
            <person name="Harkins D.M."/>
            <person name="Durkin A.S."/>
            <person name="Brinkac L.M."/>
            <person name="Haft D.H."/>
            <person name="Selengut J.D."/>
            <person name="Sanka R."/>
            <person name="DePew J."/>
            <person name="Purushe J."/>
            <person name="Hartskeerl R.A."/>
            <person name="Ahmed A."/>
            <person name="van der Linden H."/>
            <person name="Goris M.G.A."/>
            <person name="Vinetz J.M."/>
            <person name="Sutton G.G."/>
            <person name="Nierman W.C."/>
            <person name="Fouts D.E."/>
        </authorList>
    </citation>
    <scope>NUCLEOTIDE SEQUENCE [LARGE SCALE GENOMIC DNA]</scope>
    <source>
        <strain evidence="1">L 60</strain>
    </source>
</reference>
<gene>
    <name evidence="1" type="ORF">LEP1GSC062_3376</name>
</gene>
<comment type="caution">
    <text evidence="1">The sequence shown here is derived from an EMBL/GenBank/DDBJ whole genome shotgun (WGS) entry which is preliminary data.</text>
</comment>